<comment type="caution">
    <text evidence="4">The sequence shown here is derived from an EMBL/GenBank/DDBJ whole genome shotgun (WGS) entry which is preliminary data.</text>
</comment>
<proteinExistence type="predicted"/>
<keyword evidence="2" id="KW-0804">Transcription</keyword>
<dbReference type="Proteomes" id="UP000656077">
    <property type="component" value="Unassembled WGS sequence"/>
</dbReference>
<dbReference type="RefSeq" id="WP_160359814.1">
    <property type="nucleotide sequence ID" value="NZ_WSRQ01000024.1"/>
</dbReference>
<dbReference type="InterPro" id="IPR018060">
    <property type="entry name" value="HTH_AraC"/>
</dbReference>
<evidence type="ECO:0000256" key="2">
    <source>
        <dbReference type="ARBA" id="ARBA00023163"/>
    </source>
</evidence>
<dbReference type="InterPro" id="IPR009057">
    <property type="entry name" value="Homeodomain-like_sf"/>
</dbReference>
<dbReference type="SUPFAM" id="SSF46689">
    <property type="entry name" value="Homeodomain-like"/>
    <property type="match status" value="2"/>
</dbReference>
<dbReference type="GO" id="GO:0043565">
    <property type="term" value="F:sequence-specific DNA binding"/>
    <property type="evidence" value="ECO:0007669"/>
    <property type="project" value="InterPro"/>
</dbReference>
<evidence type="ECO:0000256" key="1">
    <source>
        <dbReference type="ARBA" id="ARBA00023015"/>
    </source>
</evidence>
<protein>
    <submittedName>
        <fullName evidence="4">Helix-turn-helix domain-containing protein</fullName>
    </submittedName>
</protein>
<gene>
    <name evidence="4" type="ORF">GKZ28_15020</name>
</gene>
<organism evidence="4 5">
    <name type="scientific">Clostridium chromiireducens</name>
    <dbReference type="NCBI Taxonomy" id="225345"/>
    <lineage>
        <taxon>Bacteria</taxon>
        <taxon>Bacillati</taxon>
        <taxon>Bacillota</taxon>
        <taxon>Clostridia</taxon>
        <taxon>Eubacteriales</taxon>
        <taxon>Clostridiaceae</taxon>
        <taxon>Clostridium</taxon>
    </lineage>
</organism>
<dbReference type="PANTHER" id="PTHR43436">
    <property type="entry name" value="ARAC-FAMILY TRANSCRIPTIONAL REGULATOR"/>
    <property type="match status" value="1"/>
</dbReference>
<keyword evidence="1" id="KW-0805">Transcription regulation</keyword>
<evidence type="ECO:0000313" key="4">
    <source>
        <dbReference type="EMBL" id="MVX65001.1"/>
    </source>
</evidence>
<dbReference type="AlphaFoldDB" id="A0A964W2Y0"/>
<dbReference type="Gene3D" id="1.10.10.60">
    <property type="entry name" value="Homeodomain-like"/>
    <property type="match status" value="1"/>
</dbReference>
<sequence length="314" mass="35710">MEMLEEQAVARKSSNKEVELEEEISKLAHLIYTHSPYDGSFNQRIPGLYVNRYSRTETDIVKTFQSPFLLLVVQGEKVVTLGKEIYQVGRSRMLMFPVALPVAFQTTQASPSEPFLSIGLELDPERIAELILKVYPHGLPPIDKRRAGYITNADFGIINAVKRLMECLSNPDDTKLFAPLVLDEILMRILRSNIGANVAEIGFENSSVQRIAKAIEWLRDNFAQQIKVADLSQLVHMSESSFYEHFKLVTSLSPLQYQKALRLHEARRLMVSSSMDATTACRMVGYVSDSQFSRDYSRFFGNPPKRDVISLRQK</sequence>
<dbReference type="Pfam" id="PF06719">
    <property type="entry name" value="AraC_N"/>
    <property type="match status" value="1"/>
</dbReference>
<evidence type="ECO:0000259" key="3">
    <source>
        <dbReference type="PROSITE" id="PS01124"/>
    </source>
</evidence>
<reference evidence="4" key="1">
    <citation type="submission" date="2019-12" db="EMBL/GenBank/DDBJ databases">
        <title>Microbes associate with the intestines of laboratory mice.</title>
        <authorList>
            <person name="Navarre W."/>
            <person name="Wong E."/>
        </authorList>
    </citation>
    <scope>NUCLEOTIDE SEQUENCE</scope>
    <source>
        <strain evidence="4">NM79_F5</strain>
    </source>
</reference>
<dbReference type="PANTHER" id="PTHR43436:SF1">
    <property type="entry name" value="TRANSCRIPTIONAL REGULATORY PROTEIN"/>
    <property type="match status" value="1"/>
</dbReference>
<evidence type="ECO:0000313" key="5">
    <source>
        <dbReference type="Proteomes" id="UP000656077"/>
    </source>
</evidence>
<dbReference type="SMART" id="SM00342">
    <property type="entry name" value="HTH_ARAC"/>
    <property type="match status" value="1"/>
</dbReference>
<feature type="domain" description="HTH araC/xylS-type" evidence="3">
    <location>
        <begin position="212"/>
        <end position="310"/>
    </location>
</feature>
<dbReference type="EMBL" id="WSRQ01000024">
    <property type="protein sequence ID" value="MVX65001.1"/>
    <property type="molecule type" value="Genomic_DNA"/>
</dbReference>
<dbReference type="InterPro" id="IPR009594">
    <property type="entry name" value="Tscrpt_reg_HTH_AraC_N"/>
</dbReference>
<accession>A0A964W2Y0</accession>
<dbReference type="Pfam" id="PF12833">
    <property type="entry name" value="HTH_18"/>
    <property type="match status" value="1"/>
</dbReference>
<dbReference type="PROSITE" id="PS01124">
    <property type="entry name" value="HTH_ARAC_FAMILY_2"/>
    <property type="match status" value="1"/>
</dbReference>
<name>A0A964W2Y0_9CLOT</name>
<dbReference type="GO" id="GO:0003700">
    <property type="term" value="F:DNA-binding transcription factor activity"/>
    <property type="evidence" value="ECO:0007669"/>
    <property type="project" value="InterPro"/>
</dbReference>